<dbReference type="PROSITE" id="PS51257">
    <property type="entry name" value="PROKAR_LIPOPROTEIN"/>
    <property type="match status" value="1"/>
</dbReference>
<proteinExistence type="predicted"/>
<dbReference type="EMBL" id="JACCFH010000001">
    <property type="protein sequence ID" value="NYG32057.1"/>
    <property type="molecule type" value="Genomic_DNA"/>
</dbReference>
<evidence type="ECO:0000256" key="2">
    <source>
        <dbReference type="SAM" id="SignalP"/>
    </source>
</evidence>
<evidence type="ECO:0000256" key="1">
    <source>
        <dbReference type="SAM" id="MobiDB-lite"/>
    </source>
</evidence>
<dbReference type="RefSeq" id="WP_179632989.1">
    <property type="nucleotide sequence ID" value="NZ_JACCFH010000001.1"/>
</dbReference>
<feature type="region of interest" description="Disordered" evidence="1">
    <location>
        <begin position="314"/>
        <end position="335"/>
    </location>
</feature>
<keyword evidence="2" id="KW-0732">Signal</keyword>
<dbReference type="Proteomes" id="UP000518288">
    <property type="component" value="Unassembled WGS sequence"/>
</dbReference>
<keyword evidence="4" id="KW-1185">Reference proteome</keyword>
<reference evidence="3 4" key="1">
    <citation type="submission" date="2020-07" db="EMBL/GenBank/DDBJ databases">
        <title>Genomic Encyclopedia of Archaeal and Bacterial Type Strains, Phase II (KMG-II): from individual species to whole genera.</title>
        <authorList>
            <person name="Goeker M."/>
        </authorList>
    </citation>
    <scope>NUCLEOTIDE SEQUENCE [LARGE SCALE GENOMIC DNA]</scope>
    <source>
        <strain evidence="3 4">DSM 21226</strain>
    </source>
</reference>
<accession>A0A7Y9QZD1</accession>
<dbReference type="PROSITE" id="PS51318">
    <property type="entry name" value="TAT"/>
    <property type="match status" value="1"/>
</dbReference>
<evidence type="ECO:0000313" key="4">
    <source>
        <dbReference type="Proteomes" id="UP000518288"/>
    </source>
</evidence>
<evidence type="ECO:0000313" key="3">
    <source>
        <dbReference type="EMBL" id="NYG32057.1"/>
    </source>
</evidence>
<protein>
    <submittedName>
        <fullName evidence="3">Uncharacterized protein</fullName>
    </submittedName>
</protein>
<dbReference type="InterPro" id="IPR006311">
    <property type="entry name" value="TAT_signal"/>
</dbReference>
<comment type="caution">
    <text evidence="3">The sequence shown here is derived from an EMBL/GenBank/DDBJ whole genome shotgun (WGS) entry which is preliminary data.</text>
</comment>
<name>A0A7Y9QZD1_9BURK</name>
<sequence>MTRRRALLAASGAALLAGCAGLAGPGADAMPTRDPALWPFSPDSPWNTALGDGARFAPIRSPHMDPTQGAGINTRQWSHPVHIASADDPTVSIYRRGERTPVRVQRVPVDARPDPMSDGALHLIDAARRHVVELWQAERVGPDRIVAAAVVLNNLTDAGVYPGWHGARAYGGSALAGLIRTGELERGRLPHVLAVAVRPQALNRLGPDGRAWVWPASAADGGDGRRYGTEGNLHMGSLLALPPSVDLRTLDLQPGPETALAHALQDFGACITDSAAGNLVFYGEPAVHPAAQAIRPATLRALVAQLQVVTNHTPHSVGGGGVRRAPTAPAFQRSL</sequence>
<gene>
    <name evidence="3" type="ORF">BDD16_001043</name>
</gene>
<feature type="signal peptide" evidence="2">
    <location>
        <begin position="1"/>
        <end position="22"/>
    </location>
</feature>
<organism evidence="3 4">
    <name type="scientific">Sphaerotilus montanus</name>
    <dbReference type="NCBI Taxonomy" id="522889"/>
    <lineage>
        <taxon>Bacteria</taxon>
        <taxon>Pseudomonadati</taxon>
        <taxon>Pseudomonadota</taxon>
        <taxon>Betaproteobacteria</taxon>
        <taxon>Burkholderiales</taxon>
        <taxon>Sphaerotilaceae</taxon>
        <taxon>Sphaerotilus</taxon>
    </lineage>
</organism>
<dbReference type="AlphaFoldDB" id="A0A7Y9QZD1"/>
<feature type="chain" id="PRO_5031241984" evidence="2">
    <location>
        <begin position="23"/>
        <end position="335"/>
    </location>
</feature>